<accession>A0A6A6HD88</accession>
<evidence type="ECO:0000313" key="3">
    <source>
        <dbReference type="Proteomes" id="UP000800092"/>
    </source>
</evidence>
<evidence type="ECO:0000313" key="2">
    <source>
        <dbReference type="EMBL" id="KAF2235789.1"/>
    </source>
</evidence>
<keyword evidence="3" id="KW-1185">Reference proteome</keyword>
<dbReference type="Proteomes" id="UP000800092">
    <property type="component" value="Unassembled WGS sequence"/>
</dbReference>
<feature type="region of interest" description="Disordered" evidence="1">
    <location>
        <begin position="187"/>
        <end position="207"/>
    </location>
</feature>
<dbReference type="AlphaFoldDB" id="A0A6A6HD88"/>
<reference evidence="2" key="1">
    <citation type="journal article" date="2020" name="Stud. Mycol.">
        <title>101 Dothideomycetes genomes: a test case for predicting lifestyles and emergence of pathogens.</title>
        <authorList>
            <person name="Haridas S."/>
            <person name="Albert R."/>
            <person name="Binder M."/>
            <person name="Bloem J."/>
            <person name="Labutti K."/>
            <person name="Salamov A."/>
            <person name="Andreopoulos B."/>
            <person name="Baker S."/>
            <person name="Barry K."/>
            <person name="Bills G."/>
            <person name="Bluhm B."/>
            <person name="Cannon C."/>
            <person name="Castanera R."/>
            <person name="Culley D."/>
            <person name="Daum C."/>
            <person name="Ezra D."/>
            <person name="Gonzalez J."/>
            <person name="Henrissat B."/>
            <person name="Kuo A."/>
            <person name="Liang C."/>
            <person name="Lipzen A."/>
            <person name="Lutzoni F."/>
            <person name="Magnuson J."/>
            <person name="Mondo S."/>
            <person name="Nolan M."/>
            <person name="Ohm R."/>
            <person name="Pangilinan J."/>
            <person name="Park H.-J."/>
            <person name="Ramirez L."/>
            <person name="Alfaro M."/>
            <person name="Sun H."/>
            <person name="Tritt A."/>
            <person name="Yoshinaga Y."/>
            <person name="Zwiers L.-H."/>
            <person name="Turgeon B."/>
            <person name="Goodwin S."/>
            <person name="Spatafora J."/>
            <person name="Crous P."/>
            <person name="Grigoriev I."/>
        </authorList>
    </citation>
    <scope>NUCLEOTIDE SEQUENCE</scope>
    <source>
        <strain evidence="2">Tuck. ex Michener</strain>
    </source>
</reference>
<dbReference type="EMBL" id="ML991789">
    <property type="protein sequence ID" value="KAF2235789.1"/>
    <property type="molecule type" value="Genomic_DNA"/>
</dbReference>
<evidence type="ECO:0000256" key="1">
    <source>
        <dbReference type="SAM" id="MobiDB-lite"/>
    </source>
</evidence>
<sequence>MSFSNETQGGVYGEYEKLSFQPEYLQRFQADEQLLAKLPEVLRKCVTGIQQNAAAILTSIDRFKALRAEAVHRGWPEHKARLAILNAKTTGRTLAAGAARAERAYSKESSGLSESWGSPVSTVSPLECWPEVGSTCATQTPPESPLSTRVDAPLQHPRVRRLTQTARSAGVAAGPIAINCDVPFQAVTNDSSPQSDPSSPLVSPESQGFDEPAWEFYISTLEAEREFLQRQLMVDMQHRIHEFKKLCYELGEHLPPSFSWERRRASSNGDLGSECPPPCDFLYHTLGREERARFNSWWEMDIVAWFLVTRRECSEFGIPTVEEAVNERKDMKLTVSS</sequence>
<name>A0A6A6HD88_VIRVR</name>
<dbReference type="OrthoDB" id="10580359at2759"/>
<organism evidence="2 3">
    <name type="scientific">Viridothelium virens</name>
    <name type="common">Speckled blister lichen</name>
    <name type="synonym">Trypethelium virens</name>
    <dbReference type="NCBI Taxonomy" id="1048519"/>
    <lineage>
        <taxon>Eukaryota</taxon>
        <taxon>Fungi</taxon>
        <taxon>Dikarya</taxon>
        <taxon>Ascomycota</taxon>
        <taxon>Pezizomycotina</taxon>
        <taxon>Dothideomycetes</taxon>
        <taxon>Dothideomycetes incertae sedis</taxon>
        <taxon>Trypetheliales</taxon>
        <taxon>Trypetheliaceae</taxon>
        <taxon>Viridothelium</taxon>
    </lineage>
</organism>
<proteinExistence type="predicted"/>
<protein>
    <submittedName>
        <fullName evidence="2">Uncharacterized protein</fullName>
    </submittedName>
</protein>
<feature type="compositionally biased region" description="Low complexity" evidence="1">
    <location>
        <begin position="191"/>
        <end position="204"/>
    </location>
</feature>
<gene>
    <name evidence="2" type="ORF">EV356DRAFT_531640</name>
</gene>